<reference evidence="3" key="1">
    <citation type="submission" date="2016-10" db="EMBL/GenBank/DDBJ databases">
        <authorList>
            <person name="Varghese N."/>
            <person name="Submissions S."/>
        </authorList>
    </citation>
    <scope>NUCLEOTIDE SEQUENCE [LARGE SCALE GENOMIC DNA]</scope>
    <source>
        <strain evidence="3">DSM 25811 / CCM 8410 / LMG 26954 / E90</strain>
    </source>
</reference>
<gene>
    <name evidence="2" type="ORF">SAMN04487894_10372</name>
</gene>
<dbReference type="InterPro" id="IPR000905">
    <property type="entry name" value="Gcp-like_dom"/>
</dbReference>
<dbReference type="SUPFAM" id="SSF53067">
    <property type="entry name" value="Actin-like ATPase domain"/>
    <property type="match status" value="2"/>
</dbReference>
<dbReference type="GO" id="GO:0005829">
    <property type="term" value="C:cytosol"/>
    <property type="evidence" value="ECO:0007669"/>
    <property type="project" value="TreeGrafter"/>
</dbReference>
<evidence type="ECO:0000313" key="2">
    <source>
        <dbReference type="EMBL" id="SDC60075.1"/>
    </source>
</evidence>
<dbReference type="Gene3D" id="3.30.420.40">
    <property type="match status" value="2"/>
</dbReference>
<organism evidence="2 3">
    <name type="scientific">Niabella drilacis (strain DSM 25811 / CCM 8410 / CCUG 62505 / LMG 26954 / E90)</name>
    <dbReference type="NCBI Taxonomy" id="1285928"/>
    <lineage>
        <taxon>Bacteria</taxon>
        <taxon>Pseudomonadati</taxon>
        <taxon>Bacteroidota</taxon>
        <taxon>Chitinophagia</taxon>
        <taxon>Chitinophagales</taxon>
        <taxon>Chitinophagaceae</taxon>
        <taxon>Niabella</taxon>
    </lineage>
</organism>
<dbReference type="Proteomes" id="UP000198757">
    <property type="component" value="Unassembled WGS sequence"/>
</dbReference>
<dbReference type="CDD" id="cd24032">
    <property type="entry name" value="ASKHA_NBD_TsaB"/>
    <property type="match status" value="1"/>
</dbReference>
<dbReference type="InterPro" id="IPR043129">
    <property type="entry name" value="ATPase_NBD"/>
</dbReference>
<dbReference type="AlphaFoldDB" id="A0A1G6MYT6"/>
<name>A0A1G6MYT6_NIADE</name>
<dbReference type="STRING" id="1285928.SAMN04487894_10372"/>
<dbReference type="Pfam" id="PF00814">
    <property type="entry name" value="TsaD"/>
    <property type="match status" value="1"/>
</dbReference>
<protein>
    <submittedName>
        <fullName evidence="2">tRNA threonylcarbamoyladenosine biosynthesis protein TsaB</fullName>
    </submittedName>
</protein>
<evidence type="ECO:0000259" key="1">
    <source>
        <dbReference type="Pfam" id="PF00814"/>
    </source>
</evidence>
<feature type="domain" description="Gcp-like" evidence="1">
    <location>
        <begin position="38"/>
        <end position="137"/>
    </location>
</feature>
<sequence length="226" mass="24578">MCYFCGMALFLNIDTAVDYASLCISENEKIIAGTENAATTAHASWINNAIQDLFASNQLSLNDLDAIAVSNGPGSYTGLRIGLATAKGLCFALSKPLICLDTLQIMASTVKEQAADLICPVIDARRMEIYSAVYKKDLTVLRPPEALIVDAHSFRDLLADHSLLFTGNAIGKLQPVITHSNAVFSNARHSAADMPSLTIKHFAESQFTDLSYTEPFYLKAVHFNKN</sequence>
<accession>A0A1G6MYT6</accession>
<dbReference type="PANTHER" id="PTHR11735:SF11">
    <property type="entry name" value="TRNA THREONYLCARBAMOYLADENOSINE BIOSYNTHESIS PROTEIN TSAB"/>
    <property type="match status" value="1"/>
</dbReference>
<evidence type="ECO:0000313" key="3">
    <source>
        <dbReference type="Proteomes" id="UP000198757"/>
    </source>
</evidence>
<dbReference type="EMBL" id="FMZO01000003">
    <property type="protein sequence ID" value="SDC60075.1"/>
    <property type="molecule type" value="Genomic_DNA"/>
</dbReference>
<dbReference type="NCBIfam" id="TIGR03725">
    <property type="entry name" value="T6A_YeaZ"/>
    <property type="match status" value="1"/>
</dbReference>
<dbReference type="PANTHER" id="PTHR11735">
    <property type="entry name" value="TRNA N6-ADENOSINE THREONYLCARBAMOYLTRANSFERASE"/>
    <property type="match status" value="1"/>
</dbReference>
<keyword evidence="3" id="KW-1185">Reference proteome</keyword>
<dbReference type="GO" id="GO:0002949">
    <property type="term" value="P:tRNA threonylcarbamoyladenosine modification"/>
    <property type="evidence" value="ECO:0007669"/>
    <property type="project" value="InterPro"/>
</dbReference>
<dbReference type="InterPro" id="IPR022496">
    <property type="entry name" value="T6A_TsaB"/>
</dbReference>
<proteinExistence type="predicted"/>